<dbReference type="eggNOG" id="arCOG02007">
    <property type="taxonomic scope" value="Archaea"/>
</dbReference>
<dbReference type="HOGENOM" id="CLU_014051_4_2_2"/>
<keyword evidence="4" id="KW-1185">Reference proteome</keyword>
<feature type="domain" description="Thioredoxin" evidence="2">
    <location>
        <begin position="1"/>
        <end position="115"/>
    </location>
</feature>
<sequence>MADEMLVEWNDWGADAFTTARANDAPILLSITASWCRPCDEMDSETYADPRIAAAIRDDFVPIRVDADRHPRVRDRYNSGGFPSTVVLTPDGEVIAGAGYLDSDGMRQVLTRVRERWDADGRDAGRIPRALETTDTPAGALDSTIVSQMTGALQTAADDRAGGWGDAPKFPYPAALEFALKRDIDQARRAFDAVGTNLLDDYDGGFYRFATERDWSGLQHEKLLDENAALVRAFANAYLHTGEDSYRTIAERGIEYLTTTLWRPQADTSAAPADGTSDAAGAFAGSQAPGDPAQYVQDATGRERADDPPVDPTIYTGKNALAIDALLTYAAYTDDERATRYADRALQTIRSRGITDGVVDHVIDDTAGTGPTCTLVDQTRVLRALVTARSVVGTDTVADAQAVADETIARLRDGDSFVDGPTEGPGLLSRPLRPLSVTAEFADALLDLAILTGEDRYRTIGRSALEAFAGASDRLGVGAAAYGTAVARYLDGPLAIRVGTDPGSDLHRAAMRIADHEKLVVPNATDAEPGTAVVSRGTTTAEPATDPESLGTRVTAVLEGDGSD</sequence>
<organism evidence="3 4">
    <name type="scientific">Halovivax ruber (strain DSM 18193 / JCM 13892 / XH-70)</name>
    <dbReference type="NCBI Taxonomy" id="797302"/>
    <lineage>
        <taxon>Archaea</taxon>
        <taxon>Methanobacteriati</taxon>
        <taxon>Methanobacteriota</taxon>
        <taxon>Stenosarchaea group</taxon>
        <taxon>Halobacteria</taxon>
        <taxon>Halobacteriales</taxon>
        <taxon>Natrialbaceae</taxon>
        <taxon>Halovivax</taxon>
    </lineage>
</organism>
<dbReference type="PANTHER" id="PTHR42899:SF1">
    <property type="entry name" value="SPERMATOGENESIS-ASSOCIATED PROTEIN 20"/>
    <property type="match status" value="1"/>
</dbReference>
<accession>L0I8B8</accession>
<dbReference type="InterPro" id="IPR013766">
    <property type="entry name" value="Thioredoxin_domain"/>
</dbReference>
<gene>
    <name evidence="3" type="ordered locus">Halru_1194</name>
</gene>
<dbReference type="Pfam" id="PF03190">
    <property type="entry name" value="Thioredox_DsbH"/>
    <property type="match status" value="1"/>
</dbReference>
<evidence type="ECO:0000313" key="4">
    <source>
        <dbReference type="Proteomes" id="UP000010846"/>
    </source>
</evidence>
<proteinExistence type="predicted"/>
<dbReference type="AlphaFoldDB" id="L0I8B8"/>
<dbReference type="RefSeq" id="WP_015300466.1">
    <property type="nucleotide sequence ID" value="NC_019964.1"/>
</dbReference>
<feature type="region of interest" description="Disordered" evidence="1">
    <location>
        <begin position="527"/>
        <end position="564"/>
    </location>
</feature>
<dbReference type="Proteomes" id="UP000010846">
    <property type="component" value="Chromosome"/>
</dbReference>
<dbReference type="Gene3D" id="1.50.10.10">
    <property type="match status" value="1"/>
</dbReference>
<dbReference type="SUPFAM" id="SSF52833">
    <property type="entry name" value="Thioredoxin-like"/>
    <property type="match status" value="1"/>
</dbReference>
<dbReference type="KEGG" id="hru:Halru_1194"/>
<dbReference type="InterPro" id="IPR008928">
    <property type="entry name" value="6-hairpin_glycosidase_sf"/>
</dbReference>
<reference evidence="3" key="1">
    <citation type="submission" date="2011-09" db="EMBL/GenBank/DDBJ databases">
        <title>Complete sequence of Halovivax ruber XH-70.</title>
        <authorList>
            <consortium name="US DOE Joint Genome Institute"/>
            <person name="Lucas S."/>
            <person name="Han J."/>
            <person name="Lapidus A."/>
            <person name="Cheng J.-F."/>
            <person name="Goodwin L."/>
            <person name="Pitluck S."/>
            <person name="Peters L."/>
            <person name="Mikhailova N."/>
            <person name="Davenport K."/>
            <person name="Detter J.C."/>
            <person name="Han C."/>
            <person name="Tapia R."/>
            <person name="Land M."/>
            <person name="Hauser L."/>
            <person name="Kyrpides N."/>
            <person name="Ivanova N."/>
            <person name="Pagani I."/>
            <person name="Sproer C."/>
            <person name="Anderson I."/>
            <person name="Woyke T."/>
        </authorList>
    </citation>
    <scope>NUCLEOTIDE SEQUENCE</scope>
    <source>
        <strain evidence="3">XH-70</strain>
    </source>
</reference>
<dbReference type="PANTHER" id="PTHR42899">
    <property type="entry name" value="SPERMATOGENESIS-ASSOCIATED PROTEIN 20"/>
    <property type="match status" value="1"/>
</dbReference>
<dbReference type="PIRSF" id="PIRSF006402">
    <property type="entry name" value="UCP006402_thioredoxin"/>
    <property type="match status" value="1"/>
</dbReference>
<dbReference type="EMBL" id="CP003050">
    <property type="protein sequence ID" value="AGB15810.1"/>
    <property type="molecule type" value="Genomic_DNA"/>
</dbReference>
<dbReference type="Gene3D" id="3.40.30.10">
    <property type="entry name" value="Glutaredoxin"/>
    <property type="match status" value="1"/>
</dbReference>
<dbReference type="InterPro" id="IPR024705">
    <property type="entry name" value="Ssp411"/>
</dbReference>
<evidence type="ECO:0000256" key="1">
    <source>
        <dbReference type="SAM" id="MobiDB-lite"/>
    </source>
</evidence>
<evidence type="ECO:0000259" key="2">
    <source>
        <dbReference type="PROSITE" id="PS51352"/>
    </source>
</evidence>
<dbReference type="InterPro" id="IPR004879">
    <property type="entry name" value="Ssp411-like_TRX"/>
</dbReference>
<protein>
    <submittedName>
        <fullName evidence="3">Thioredoxin domain protein</fullName>
    </submittedName>
</protein>
<feature type="region of interest" description="Disordered" evidence="1">
    <location>
        <begin position="267"/>
        <end position="312"/>
    </location>
</feature>
<dbReference type="PROSITE" id="PS51352">
    <property type="entry name" value="THIOREDOXIN_2"/>
    <property type="match status" value="1"/>
</dbReference>
<dbReference type="InterPro" id="IPR012341">
    <property type="entry name" value="6hp_glycosidase-like_sf"/>
</dbReference>
<dbReference type="GeneID" id="14375448"/>
<dbReference type="SUPFAM" id="SSF48208">
    <property type="entry name" value="Six-hairpin glycosidases"/>
    <property type="match status" value="1"/>
</dbReference>
<dbReference type="STRING" id="797302.Halru_1194"/>
<dbReference type="GO" id="GO:0005975">
    <property type="term" value="P:carbohydrate metabolic process"/>
    <property type="evidence" value="ECO:0007669"/>
    <property type="project" value="InterPro"/>
</dbReference>
<dbReference type="OrthoDB" id="202131at2157"/>
<evidence type="ECO:0000313" key="3">
    <source>
        <dbReference type="EMBL" id="AGB15810.1"/>
    </source>
</evidence>
<name>L0I8B8_HALRX</name>
<dbReference type="InterPro" id="IPR036249">
    <property type="entry name" value="Thioredoxin-like_sf"/>
</dbReference>